<evidence type="ECO:0000256" key="1">
    <source>
        <dbReference type="ARBA" id="ARBA00006272"/>
    </source>
</evidence>
<feature type="binding site" evidence="8">
    <location>
        <position position="168"/>
    </location>
    <ligand>
        <name>Zn(2+)</name>
        <dbReference type="ChEBI" id="CHEBI:29105"/>
        <label>2</label>
    </ligand>
</feature>
<dbReference type="RefSeq" id="WP_009891992.1">
    <property type="nucleotide sequence ID" value="NZ_AP031492.1"/>
</dbReference>
<feature type="binding site" evidence="8">
    <location>
        <position position="310"/>
    </location>
    <ligand>
        <name>Zn(2+)</name>
        <dbReference type="ChEBI" id="CHEBI:29105"/>
        <label>2</label>
    </ligand>
</feature>
<dbReference type="KEGG" id="pdf:CD630DERM_34460"/>
<evidence type="ECO:0000256" key="4">
    <source>
        <dbReference type="ARBA" id="ARBA00022723"/>
    </source>
</evidence>
<evidence type="ECO:0000256" key="8">
    <source>
        <dbReference type="PIRSR" id="PIRSR001123-2"/>
    </source>
</evidence>
<accession>A0A069AMK4</accession>
<evidence type="ECO:0000313" key="9">
    <source>
        <dbReference type="EMBL" id="CDS89756.1"/>
    </source>
</evidence>
<evidence type="ECO:0000256" key="7">
    <source>
        <dbReference type="PIRSR" id="PIRSR001123-1"/>
    </source>
</evidence>
<feature type="binding site" evidence="8">
    <location>
        <position position="223"/>
    </location>
    <ligand>
        <name>Zn(2+)</name>
        <dbReference type="ChEBI" id="CHEBI:29105"/>
        <label>1</label>
    </ligand>
</feature>
<evidence type="ECO:0000313" key="11">
    <source>
        <dbReference type="EMBL" id="CDT39299.1"/>
    </source>
</evidence>
<feature type="binding site" evidence="8">
    <location>
        <position position="201"/>
    </location>
    <ligand>
        <name>Zn(2+)</name>
        <dbReference type="ChEBI" id="CHEBI:29105"/>
        <label>2</label>
    </ligand>
</feature>
<dbReference type="InterPro" id="IPR008007">
    <property type="entry name" value="Peptidase_M42"/>
</dbReference>
<dbReference type="EMBL" id="FUPS01000011">
    <property type="protein sequence ID" value="SJS84448.1"/>
    <property type="molecule type" value="Genomic_DNA"/>
</dbReference>
<dbReference type="NCBIfam" id="NF007421">
    <property type="entry name" value="PRK09961.1"/>
    <property type="match status" value="1"/>
</dbReference>
<comment type="cofactor">
    <cofactor evidence="8">
        <name>a divalent metal cation</name>
        <dbReference type="ChEBI" id="CHEBI:60240"/>
    </cofactor>
    <text evidence="8">Binds 2 divalent metal cations per subunit.</text>
</comment>
<proteinExistence type="inferred from homology"/>
<keyword evidence="3" id="KW-0645">Protease</keyword>
<dbReference type="SUPFAM" id="SSF53187">
    <property type="entry name" value="Zn-dependent exopeptidases"/>
    <property type="match status" value="1"/>
</dbReference>
<sequence>MNIEFFKRLSEADGIASNEEEVRHVLLEELKAYSDKIICDGLGSIIFSKIKDESAPNVMICAHMDEVGFMVRSIDKLGMIHLITIGGVKPLAQFVQKVRITTKEGKKIPAVINATYNNGKAENIYADIGAYTEEDVYNLGINVGDMVTYTTSFEEFTLPDRLVGKAFDDRIGCFVMGEVLKELRKENLNCNIHFAATSSEEVGIRGAKTSTQLINPDIVFVIDVACAKNEFVRDYTNQKQIDKGVMLMHRDRTLVPSRKMIDYVMEIADKNNIPLQHDMFESGGTDGGEAHLVNEGKPCVVTCVPVRYGHCAFSIVSNKDLENIIRLYTQLILNFDEEQYKHIRNFI</sequence>
<dbReference type="Proteomes" id="UP000189137">
    <property type="component" value="Unassembled WGS sequence"/>
</dbReference>
<evidence type="ECO:0000313" key="18">
    <source>
        <dbReference type="Proteomes" id="UP000411588"/>
    </source>
</evidence>
<reference evidence="15 17" key="3">
    <citation type="submission" date="2019-04" db="EMBL/GenBank/DDBJ databases">
        <authorList>
            <consortium name="Pathogen Informatics"/>
        </authorList>
    </citation>
    <scope>NUCLEOTIDE SEQUENCE [LARGE SCALE GENOMIC DNA]</scope>
    <source>
        <strain evidence="18">clo34</strain>
        <strain evidence="14">Clo34</strain>
        <strain evidence="17">tl291</strain>
        <strain evidence="15">Tl291</strain>
        <strain evidence="13 16">VRECD0157</strain>
    </source>
</reference>
<reference evidence="12" key="4">
    <citation type="submission" date="2021-06" db="EMBL/GenBank/DDBJ databases">
        <authorList>
            <consortium name="NCBI Pathogen Detection Project"/>
        </authorList>
    </citation>
    <scope>NUCLEOTIDE SEQUENCE</scope>
    <source>
        <strain evidence="12">HN1000</strain>
    </source>
</reference>
<dbReference type="InterPro" id="IPR023367">
    <property type="entry name" value="Peptidase_M42_dom2"/>
</dbReference>
<dbReference type="SUPFAM" id="SSF101821">
    <property type="entry name" value="Aminopeptidase/glucanase lid domain"/>
    <property type="match status" value="1"/>
</dbReference>
<dbReference type="GO" id="GO:0004177">
    <property type="term" value="F:aminopeptidase activity"/>
    <property type="evidence" value="ECO:0007669"/>
    <property type="project" value="UniProtKB-UniRule"/>
</dbReference>
<dbReference type="EMBL" id="LK933138">
    <property type="protein sequence ID" value="CDT39299.1"/>
    <property type="molecule type" value="Genomic_DNA"/>
</dbReference>
<feature type="active site" description="Proton acceptor" evidence="7">
    <location>
        <position position="200"/>
    </location>
</feature>
<dbReference type="PANTHER" id="PTHR32481">
    <property type="entry name" value="AMINOPEPTIDASE"/>
    <property type="match status" value="1"/>
</dbReference>
<evidence type="ECO:0000313" key="16">
    <source>
        <dbReference type="Proteomes" id="UP000189137"/>
    </source>
</evidence>
<reference evidence="12" key="2">
    <citation type="journal article" date="2018" name="Genome Biol.">
        <title>SKESA: strategic k-mer extension for scrupulous assemblies.</title>
        <authorList>
            <person name="Souvorov A."/>
            <person name="Agarwala R."/>
            <person name="Lipman D.J."/>
        </authorList>
    </citation>
    <scope>NUCLEOTIDE SEQUENCE</scope>
    <source>
        <strain evidence="12">HN1000</strain>
    </source>
</reference>
<name>A0A069AMK4_CLODI</name>
<dbReference type="Gene3D" id="2.40.30.40">
    <property type="entry name" value="Peptidase M42, domain 2"/>
    <property type="match status" value="1"/>
</dbReference>
<keyword evidence="2 9" id="KW-0031">Aminopeptidase</keyword>
<evidence type="ECO:0000256" key="6">
    <source>
        <dbReference type="PIRNR" id="PIRNR001123"/>
    </source>
</evidence>
<dbReference type="Pfam" id="PF05343">
    <property type="entry name" value="Peptidase_M42"/>
    <property type="match status" value="1"/>
</dbReference>
<dbReference type="Proteomes" id="UP000372533">
    <property type="component" value="Unassembled WGS sequence"/>
</dbReference>
<comment type="similarity">
    <text evidence="1 6">Belongs to the peptidase M42 family.</text>
</comment>
<feature type="binding site" evidence="8">
    <location>
        <position position="168"/>
    </location>
    <ligand>
        <name>Zn(2+)</name>
        <dbReference type="ChEBI" id="CHEBI:29105"/>
        <label>1</label>
    </ligand>
</feature>
<dbReference type="PATRIC" id="fig|1496.1373.peg.307"/>
<dbReference type="Proteomes" id="UP000878956">
    <property type="component" value="Unassembled WGS sequence"/>
</dbReference>
<dbReference type="EMBL" id="LK932531">
    <property type="protein sequence ID" value="CDS89756.1"/>
    <property type="molecule type" value="Genomic_DNA"/>
</dbReference>
<dbReference type="Gene3D" id="3.40.630.10">
    <property type="entry name" value="Zn peptidases"/>
    <property type="match status" value="1"/>
</dbReference>
<dbReference type="EMBL" id="LK932416">
    <property type="protein sequence ID" value="CDS89947.1"/>
    <property type="molecule type" value="Genomic_DNA"/>
</dbReference>
<dbReference type="InterPro" id="IPR051464">
    <property type="entry name" value="Peptidase_M42_aminopept"/>
</dbReference>
<dbReference type="EMBL" id="CAADAN010000020">
    <property type="protein sequence ID" value="VFD36008.1"/>
    <property type="molecule type" value="Genomic_DNA"/>
</dbReference>
<evidence type="ECO:0000313" key="10">
    <source>
        <dbReference type="EMBL" id="CDS89947.1"/>
    </source>
</evidence>
<reference evidence="9" key="1">
    <citation type="submission" date="2014-07" db="EMBL/GenBank/DDBJ databases">
        <authorList>
            <person name="Monot Marc"/>
        </authorList>
    </citation>
    <scope>NUCLEOTIDE SEQUENCE</scope>
    <source>
        <strain evidence="11">7032989</strain>
        <strain evidence="10">7032994</strain>
    </source>
</reference>
<evidence type="ECO:0000313" key="12">
    <source>
        <dbReference type="EMBL" id="HBH1541377.1"/>
    </source>
</evidence>
<organism evidence="9">
    <name type="scientific">Clostridioides difficile</name>
    <name type="common">Peptoclostridium difficile</name>
    <dbReference type="NCBI Taxonomy" id="1496"/>
    <lineage>
        <taxon>Bacteria</taxon>
        <taxon>Bacillati</taxon>
        <taxon>Bacillota</taxon>
        <taxon>Clostridia</taxon>
        <taxon>Peptostreptococcales</taxon>
        <taxon>Peptostreptococcaceae</taxon>
        <taxon>Clostridioides</taxon>
    </lineage>
</organism>
<evidence type="ECO:0000256" key="5">
    <source>
        <dbReference type="ARBA" id="ARBA00022801"/>
    </source>
</evidence>
<protein>
    <submittedName>
        <fullName evidence="10 12">Aminopeptidase</fullName>
        <ecNumber evidence="10 12">3.4.11.-</ecNumber>
    </submittedName>
    <submittedName>
        <fullName evidence="9">Aminopeptidase, M42 family</fullName>
        <ecNumber evidence="9 14">3.-.-.-</ecNumber>
    </submittedName>
    <submittedName>
        <fullName evidence="14">Exoaminopeptidase</fullName>
    </submittedName>
</protein>
<dbReference type="CDD" id="cd05656">
    <property type="entry name" value="M42_Frv"/>
    <property type="match status" value="1"/>
</dbReference>
<evidence type="ECO:0000256" key="3">
    <source>
        <dbReference type="ARBA" id="ARBA00022670"/>
    </source>
</evidence>
<keyword evidence="5 9" id="KW-0378">Hydrolase</keyword>
<dbReference type="GO" id="GO:0006508">
    <property type="term" value="P:proteolysis"/>
    <property type="evidence" value="ECO:0007669"/>
    <property type="project" value="UniProtKB-KW"/>
</dbReference>
<dbReference type="AlphaFoldDB" id="A0A069AMK4"/>
<dbReference type="EMBL" id="DAEPXK010000006">
    <property type="protein sequence ID" value="HBH1541377.1"/>
    <property type="molecule type" value="Genomic_DNA"/>
</dbReference>
<gene>
    <name evidence="10" type="primary">ypdE</name>
    <name evidence="11" type="ORF">BN1095_460058</name>
    <name evidence="9" type="ORF">BN1096_760031</name>
    <name evidence="10" type="ORF">BN1097_760031</name>
    <name evidence="12" type="ORF">KRM00_000836</name>
    <name evidence="15" type="ORF">SAMEA1402366_03514</name>
    <name evidence="14" type="ORF">SAMEA1402399_03791</name>
    <name evidence="13" type="ORF">SAMEA3375112_03009</name>
</gene>
<dbReference type="EMBL" id="CAAJVP010000025">
    <property type="protein sequence ID" value="VHY20679.1"/>
    <property type="molecule type" value="Genomic_DNA"/>
</dbReference>
<evidence type="ECO:0000313" key="14">
    <source>
        <dbReference type="EMBL" id="VFD36008.1"/>
    </source>
</evidence>
<dbReference type="PANTHER" id="PTHR32481:SF0">
    <property type="entry name" value="AMINOPEPTIDASE YPDE-RELATED"/>
    <property type="match status" value="1"/>
</dbReference>
<evidence type="ECO:0000256" key="2">
    <source>
        <dbReference type="ARBA" id="ARBA00022438"/>
    </source>
</evidence>
<feature type="binding site" evidence="8">
    <location>
        <position position="63"/>
    </location>
    <ligand>
        <name>Zn(2+)</name>
        <dbReference type="ChEBI" id="CHEBI:29105"/>
        <label>1</label>
    </ligand>
</feature>
<dbReference type="GO" id="GO:0046872">
    <property type="term" value="F:metal ion binding"/>
    <property type="evidence" value="ECO:0007669"/>
    <property type="project" value="UniProtKB-UniRule"/>
</dbReference>
<dbReference type="EC" id="3.4.11.-" evidence="10 12"/>
<evidence type="ECO:0000313" key="15">
    <source>
        <dbReference type="EMBL" id="VHY20679.1"/>
    </source>
</evidence>
<evidence type="ECO:0000313" key="13">
    <source>
        <dbReference type="EMBL" id="SJS84448.1"/>
    </source>
</evidence>
<dbReference type="PIRSF" id="PIRSF001123">
    <property type="entry name" value="PepA_GA"/>
    <property type="match status" value="1"/>
</dbReference>
<dbReference type="Proteomes" id="UP000411588">
    <property type="component" value="Unassembled WGS sequence"/>
</dbReference>
<keyword evidence="4 8" id="KW-0479">Metal-binding</keyword>
<evidence type="ECO:0000313" key="17">
    <source>
        <dbReference type="Proteomes" id="UP000372533"/>
    </source>
</evidence>
<dbReference type="EC" id="3.-.-.-" evidence="9 14"/>
<dbReference type="OMA" id="WQDLYID"/>